<accession>A0ABT5VI38</accession>
<dbReference type="Gene3D" id="1.10.4030.10">
    <property type="entry name" value="Porin chaperone SurA, peptide-binding domain"/>
    <property type="match status" value="1"/>
</dbReference>
<keyword evidence="5" id="KW-0413">Isomerase</keyword>
<protein>
    <recommendedName>
        <fullName evidence="2">peptidylprolyl isomerase</fullName>
        <ecNumber evidence="2">5.2.1.8</ecNumber>
    </recommendedName>
</protein>
<proteinExistence type="predicted"/>
<evidence type="ECO:0000256" key="5">
    <source>
        <dbReference type="ARBA" id="ARBA00023235"/>
    </source>
</evidence>
<evidence type="ECO:0000313" key="8">
    <source>
        <dbReference type="EMBL" id="MDE5415113.1"/>
    </source>
</evidence>
<evidence type="ECO:0000256" key="1">
    <source>
        <dbReference type="ARBA" id="ARBA00000971"/>
    </source>
</evidence>
<evidence type="ECO:0000256" key="3">
    <source>
        <dbReference type="ARBA" id="ARBA00022729"/>
    </source>
</evidence>
<name>A0ABT5VI38_9BACI</name>
<dbReference type="PANTHER" id="PTHR47245">
    <property type="entry name" value="PEPTIDYLPROLYL ISOMERASE"/>
    <property type="match status" value="1"/>
</dbReference>
<dbReference type="EMBL" id="JAOTPO010000013">
    <property type="protein sequence ID" value="MDE5415113.1"/>
    <property type="molecule type" value="Genomic_DNA"/>
</dbReference>
<dbReference type="Proteomes" id="UP001148125">
    <property type="component" value="Unassembled WGS sequence"/>
</dbReference>
<reference evidence="8" key="1">
    <citation type="submission" date="2024-05" db="EMBL/GenBank/DDBJ databases">
        <title>Alkalihalobacillus sp. strain MEB203 novel alkaliphilic bacterium from Lonar Lake, India.</title>
        <authorList>
            <person name="Joshi A."/>
            <person name="Thite S."/>
            <person name="Mengade P."/>
        </authorList>
    </citation>
    <scope>NUCLEOTIDE SEQUENCE</scope>
    <source>
        <strain evidence="8">MEB 203</strain>
    </source>
</reference>
<comment type="caution">
    <text evidence="8">The sequence shown here is derived from an EMBL/GenBank/DDBJ whole genome shotgun (WGS) entry which is preliminary data.</text>
</comment>
<evidence type="ECO:0000256" key="7">
    <source>
        <dbReference type="SAM" id="SignalP"/>
    </source>
</evidence>
<sequence length="255" mass="28197">MRKKWLLTLLLAGFVSVTAACGNTDESAENNNEAPETQEEAAPVNAEQPDMPEPDLDGIPDVVASVNGKDISKEDFESVYVNQFMQAAMQAQMFGEEVNQNELKEQMIESMIAQELLKQEADKSGHEASEEDINNTLEDLASQYGLGTSDEFLAALEEQGMDREEVISELALQVKVDKLIASETGEIEPTEAELKEFYELAVAQQAQMGGEDVEIPPFEELKDEIEKQVKLQKQTEVAQALVGKLREEADVTINL</sequence>
<dbReference type="EC" id="5.2.1.8" evidence="2"/>
<dbReference type="RefSeq" id="WP_275119720.1">
    <property type="nucleotide sequence ID" value="NZ_JAOTPO010000013.1"/>
</dbReference>
<keyword evidence="4" id="KW-0697">Rotamase</keyword>
<evidence type="ECO:0000256" key="4">
    <source>
        <dbReference type="ARBA" id="ARBA00023110"/>
    </source>
</evidence>
<comment type="catalytic activity">
    <reaction evidence="1">
        <text>[protein]-peptidylproline (omega=180) = [protein]-peptidylproline (omega=0)</text>
        <dbReference type="Rhea" id="RHEA:16237"/>
        <dbReference type="Rhea" id="RHEA-COMP:10747"/>
        <dbReference type="Rhea" id="RHEA-COMP:10748"/>
        <dbReference type="ChEBI" id="CHEBI:83833"/>
        <dbReference type="ChEBI" id="CHEBI:83834"/>
        <dbReference type="EC" id="5.2.1.8"/>
    </reaction>
</comment>
<feature type="chain" id="PRO_5046469128" description="peptidylprolyl isomerase" evidence="7">
    <location>
        <begin position="20"/>
        <end position="255"/>
    </location>
</feature>
<dbReference type="PROSITE" id="PS51257">
    <property type="entry name" value="PROKAR_LIPOPROTEIN"/>
    <property type="match status" value="1"/>
</dbReference>
<dbReference type="Pfam" id="PF13624">
    <property type="entry name" value="SurA_N_3"/>
    <property type="match status" value="1"/>
</dbReference>
<feature type="region of interest" description="Disordered" evidence="6">
    <location>
        <begin position="25"/>
        <end position="53"/>
    </location>
</feature>
<organism evidence="8 9">
    <name type="scientific">Alkalihalobacterium chitinilyticum</name>
    <dbReference type="NCBI Taxonomy" id="2980103"/>
    <lineage>
        <taxon>Bacteria</taxon>
        <taxon>Bacillati</taxon>
        <taxon>Bacillota</taxon>
        <taxon>Bacilli</taxon>
        <taxon>Bacillales</taxon>
        <taxon>Bacillaceae</taxon>
        <taxon>Alkalihalobacterium</taxon>
    </lineage>
</organism>
<evidence type="ECO:0000256" key="2">
    <source>
        <dbReference type="ARBA" id="ARBA00013194"/>
    </source>
</evidence>
<keyword evidence="3 7" id="KW-0732">Signal</keyword>
<gene>
    <name evidence="8" type="ORF">N7Z68_17260</name>
</gene>
<dbReference type="InterPro" id="IPR050245">
    <property type="entry name" value="PrsA_foldase"/>
</dbReference>
<dbReference type="SUPFAM" id="SSF109998">
    <property type="entry name" value="Triger factor/SurA peptide-binding domain-like"/>
    <property type="match status" value="1"/>
</dbReference>
<dbReference type="InterPro" id="IPR027304">
    <property type="entry name" value="Trigger_fact/SurA_dom_sf"/>
</dbReference>
<evidence type="ECO:0000256" key="6">
    <source>
        <dbReference type="SAM" id="MobiDB-lite"/>
    </source>
</evidence>
<keyword evidence="9" id="KW-1185">Reference proteome</keyword>
<feature type="signal peptide" evidence="7">
    <location>
        <begin position="1"/>
        <end position="19"/>
    </location>
</feature>
<dbReference type="PANTHER" id="PTHR47245:SF1">
    <property type="entry name" value="FOLDASE PROTEIN PRSA"/>
    <property type="match status" value="1"/>
</dbReference>
<evidence type="ECO:0000313" key="9">
    <source>
        <dbReference type="Proteomes" id="UP001148125"/>
    </source>
</evidence>